<organism evidence="1 2">
    <name type="scientific">Pisolithus tinctorius Marx 270</name>
    <dbReference type="NCBI Taxonomy" id="870435"/>
    <lineage>
        <taxon>Eukaryota</taxon>
        <taxon>Fungi</taxon>
        <taxon>Dikarya</taxon>
        <taxon>Basidiomycota</taxon>
        <taxon>Agaricomycotina</taxon>
        <taxon>Agaricomycetes</taxon>
        <taxon>Agaricomycetidae</taxon>
        <taxon>Boletales</taxon>
        <taxon>Sclerodermatineae</taxon>
        <taxon>Pisolithaceae</taxon>
        <taxon>Pisolithus</taxon>
    </lineage>
</organism>
<dbReference type="Proteomes" id="UP000054217">
    <property type="component" value="Unassembled WGS sequence"/>
</dbReference>
<name>A0A0C3PB95_PISTI</name>
<dbReference type="AlphaFoldDB" id="A0A0C3PB95"/>
<dbReference type="InParanoid" id="A0A0C3PB95"/>
<gene>
    <name evidence="1" type="ORF">M404DRAFT_995366</name>
</gene>
<evidence type="ECO:0000313" key="2">
    <source>
        <dbReference type="Proteomes" id="UP000054217"/>
    </source>
</evidence>
<reference evidence="2" key="2">
    <citation type="submission" date="2015-01" db="EMBL/GenBank/DDBJ databases">
        <title>Evolutionary Origins and Diversification of the Mycorrhizal Mutualists.</title>
        <authorList>
            <consortium name="DOE Joint Genome Institute"/>
            <consortium name="Mycorrhizal Genomics Consortium"/>
            <person name="Kohler A."/>
            <person name="Kuo A."/>
            <person name="Nagy L.G."/>
            <person name="Floudas D."/>
            <person name="Copeland A."/>
            <person name="Barry K.W."/>
            <person name="Cichocki N."/>
            <person name="Veneault-Fourrey C."/>
            <person name="LaButti K."/>
            <person name="Lindquist E.A."/>
            <person name="Lipzen A."/>
            <person name="Lundell T."/>
            <person name="Morin E."/>
            <person name="Murat C."/>
            <person name="Riley R."/>
            <person name="Ohm R."/>
            <person name="Sun H."/>
            <person name="Tunlid A."/>
            <person name="Henrissat B."/>
            <person name="Grigoriev I.V."/>
            <person name="Hibbett D.S."/>
            <person name="Martin F."/>
        </authorList>
    </citation>
    <scope>NUCLEOTIDE SEQUENCE [LARGE SCALE GENOMIC DNA]</scope>
    <source>
        <strain evidence="2">Marx 270</strain>
    </source>
</reference>
<dbReference type="OrthoDB" id="427280at2759"/>
<dbReference type="EMBL" id="KN831951">
    <property type="protein sequence ID" value="KIO10935.1"/>
    <property type="molecule type" value="Genomic_DNA"/>
</dbReference>
<dbReference type="HOGENOM" id="CLU_3088261_0_0_1"/>
<sequence length="52" mass="5908">MTYYTEATLTKDLPIFLGFSTDLKIGSMEMPYERTIVYGDAENEPQRQVEGG</sequence>
<reference evidence="1 2" key="1">
    <citation type="submission" date="2014-04" db="EMBL/GenBank/DDBJ databases">
        <authorList>
            <consortium name="DOE Joint Genome Institute"/>
            <person name="Kuo A."/>
            <person name="Kohler A."/>
            <person name="Costa M.D."/>
            <person name="Nagy L.G."/>
            <person name="Floudas D."/>
            <person name="Copeland A."/>
            <person name="Barry K.W."/>
            <person name="Cichocki N."/>
            <person name="Veneault-Fourrey C."/>
            <person name="LaButti K."/>
            <person name="Lindquist E.A."/>
            <person name="Lipzen A."/>
            <person name="Lundell T."/>
            <person name="Morin E."/>
            <person name="Murat C."/>
            <person name="Sun H."/>
            <person name="Tunlid A."/>
            <person name="Henrissat B."/>
            <person name="Grigoriev I.V."/>
            <person name="Hibbett D.S."/>
            <person name="Martin F."/>
            <person name="Nordberg H.P."/>
            <person name="Cantor M.N."/>
            <person name="Hua S.X."/>
        </authorList>
    </citation>
    <scope>NUCLEOTIDE SEQUENCE [LARGE SCALE GENOMIC DNA]</scope>
    <source>
        <strain evidence="1 2">Marx 270</strain>
    </source>
</reference>
<evidence type="ECO:0000313" key="1">
    <source>
        <dbReference type="EMBL" id="KIO10935.1"/>
    </source>
</evidence>
<keyword evidence="2" id="KW-1185">Reference proteome</keyword>
<accession>A0A0C3PB95</accession>
<protein>
    <submittedName>
        <fullName evidence="1">Uncharacterized protein</fullName>
    </submittedName>
</protein>
<proteinExistence type="predicted"/>